<gene>
    <name evidence="2" type="ORF">NCTC7911_02443</name>
</gene>
<dbReference type="RefSeq" id="WP_228144502.1">
    <property type="nucleotide sequence ID" value="NZ_MXAN01000012.1"/>
</dbReference>
<dbReference type="Proteomes" id="UP000254107">
    <property type="component" value="Unassembled WGS sequence"/>
</dbReference>
<dbReference type="EMBL" id="UGQC01000001">
    <property type="protein sequence ID" value="STZ01029.1"/>
    <property type="molecule type" value="Genomic_DNA"/>
</dbReference>
<name>A0A378QJF4_MORLA</name>
<accession>A0A378QJF4</accession>
<reference evidence="2 3" key="1">
    <citation type="submission" date="2018-06" db="EMBL/GenBank/DDBJ databases">
        <authorList>
            <consortium name="Pathogen Informatics"/>
            <person name="Doyle S."/>
        </authorList>
    </citation>
    <scope>NUCLEOTIDE SEQUENCE [LARGE SCALE GENOMIC DNA]</scope>
    <source>
        <strain evidence="2 3">NCTC7911</strain>
    </source>
</reference>
<feature type="compositionally biased region" description="Polar residues" evidence="1">
    <location>
        <begin position="79"/>
        <end position="88"/>
    </location>
</feature>
<dbReference type="PROSITE" id="PS51257">
    <property type="entry name" value="PROKAR_LIPOPROTEIN"/>
    <property type="match status" value="1"/>
</dbReference>
<evidence type="ECO:0000313" key="2">
    <source>
        <dbReference type="EMBL" id="STZ01029.1"/>
    </source>
</evidence>
<evidence type="ECO:0000313" key="3">
    <source>
        <dbReference type="Proteomes" id="UP000254107"/>
    </source>
</evidence>
<sequence>MTMLKTTLKPTLKLTALVMMSVVLLTGCQSVKGVLGKRDNGSLDYVHATKLDPIRLPANQASAPFIPLYDVPEVAGEITPSTNESGKQYQLPRPPQVR</sequence>
<protein>
    <recommendedName>
        <fullName evidence="4">Lipoprotein</fullName>
    </recommendedName>
</protein>
<feature type="region of interest" description="Disordered" evidence="1">
    <location>
        <begin position="77"/>
        <end position="98"/>
    </location>
</feature>
<evidence type="ECO:0008006" key="4">
    <source>
        <dbReference type="Google" id="ProtNLM"/>
    </source>
</evidence>
<dbReference type="AlphaFoldDB" id="A0A378QJF4"/>
<keyword evidence="3" id="KW-1185">Reference proteome</keyword>
<evidence type="ECO:0000256" key="1">
    <source>
        <dbReference type="SAM" id="MobiDB-lite"/>
    </source>
</evidence>
<proteinExistence type="predicted"/>
<organism evidence="2 3">
    <name type="scientific">Moraxella lacunata</name>
    <dbReference type="NCBI Taxonomy" id="477"/>
    <lineage>
        <taxon>Bacteria</taxon>
        <taxon>Pseudomonadati</taxon>
        <taxon>Pseudomonadota</taxon>
        <taxon>Gammaproteobacteria</taxon>
        <taxon>Moraxellales</taxon>
        <taxon>Moraxellaceae</taxon>
        <taxon>Moraxella</taxon>
    </lineage>
</organism>